<gene>
    <name evidence="6" type="ORF">SteCoe_31228</name>
</gene>
<organism evidence="6 7">
    <name type="scientific">Stentor coeruleus</name>
    <dbReference type="NCBI Taxonomy" id="5963"/>
    <lineage>
        <taxon>Eukaryota</taxon>
        <taxon>Sar</taxon>
        <taxon>Alveolata</taxon>
        <taxon>Ciliophora</taxon>
        <taxon>Postciliodesmatophora</taxon>
        <taxon>Heterotrichea</taxon>
        <taxon>Heterotrichida</taxon>
        <taxon>Stentoridae</taxon>
        <taxon>Stentor</taxon>
    </lineage>
</organism>
<dbReference type="SUPFAM" id="SSF54928">
    <property type="entry name" value="RNA-binding domain, RBD"/>
    <property type="match status" value="1"/>
</dbReference>
<comment type="caution">
    <text evidence="6">The sequence shown here is derived from an EMBL/GenBank/DDBJ whole genome shotgun (WGS) entry which is preliminary data.</text>
</comment>
<evidence type="ECO:0000313" key="6">
    <source>
        <dbReference type="EMBL" id="OMJ70728.1"/>
    </source>
</evidence>
<dbReference type="PANTHER" id="PTHR46754">
    <property type="entry name" value="MKI67 FHA DOMAIN-INTERACTING NUCLEOLAR PHOSPHOPROTEIN"/>
    <property type="match status" value="1"/>
</dbReference>
<dbReference type="InterPro" id="IPR012677">
    <property type="entry name" value="Nucleotide-bd_a/b_plait_sf"/>
</dbReference>
<dbReference type="CDD" id="cd12307">
    <property type="entry name" value="RRM_NIFK_like"/>
    <property type="match status" value="1"/>
</dbReference>
<evidence type="ECO:0000259" key="5">
    <source>
        <dbReference type="PROSITE" id="PS50102"/>
    </source>
</evidence>
<keyword evidence="3" id="KW-0539">Nucleus</keyword>
<evidence type="ECO:0000256" key="2">
    <source>
        <dbReference type="ARBA" id="ARBA00022884"/>
    </source>
</evidence>
<dbReference type="Gene3D" id="3.30.70.330">
    <property type="match status" value="1"/>
</dbReference>
<feature type="domain" description="RRM" evidence="5">
    <location>
        <begin position="27"/>
        <end position="105"/>
    </location>
</feature>
<keyword evidence="7" id="KW-1185">Reference proteome</keyword>
<dbReference type="OrthoDB" id="21467at2759"/>
<dbReference type="GO" id="GO:0005730">
    <property type="term" value="C:nucleolus"/>
    <property type="evidence" value="ECO:0007669"/>
    <property type="project" value="UniProtKB-SubCell"/>
</dbReference>
<dbReference type="InterPro" id="IPR035979">
    <property type="entry name" value="RBD_domain_sf"/>
</dbReference>
<protein>
    <recommendedName>
        <fullName evidence="5">RRM domain-containing protein</fullName>
    </recommendedName>
</protein>
<dbReference type="EMBL" id="MPUH01001059">
    <property type="protein sequence ID" value="OMJ70728.1"/>
    <property type="molecule type" value="Genomic_DNA"/>
</dbReference>
<dbReference type="Proteomes" id="UP000187209">
    <property type="component" value="Unassembled WGS sequence"/>
</dbReference>
<keyword evidence="2 4" id="KW-0694">RNA-binding</keyword>
<dbReference type="Pfam" id="PF00076">
    <property type="entry name" value="RRM_1"/>
    <property type="match status" value="1"/>
</dbReference>
<sequence>MVKLLHSRLERFAKLRKLVPAAVNTHGYVYVSHMPAGLEEDGLRKFFNQFGKVTKVKVSRSKKTGRSKSYSFVEFEEKEAAKIAAETMHGFLLFGKQLVCRYLDEVFKFTMFPNKRHVESKYSQFKEKYNQEQSIEATKDRVFRLLDKEHKLREKISQSGVVYDFPGYESLVK</sequence>
<proteinExistence type="predicted"/>
<evidence type="ECO:0000256" key="3">
    <source>
        <dbReference type="ARBA" id="ARBA00023242"/>
    </source>
</evidence>
<dbReference type="SMART" id="SM00360">
    <property type="entry name" value="RRM"/>
    <property type="match status" value="1"/>
</dbReference>
<dbReference type="InterPro" id="IPR000504">
    <property type="entry name" value="RRM_dom"/>
</dbReference>
<dbReference type="AlphaFoldDB" id="A0A1R2B1S5"/>
<dbReference type="GO" id="GO:0003723">
    <property type="term" value="F:RNA binding"/>
    <property type="evidence" value="ECO:0007669"/>
    <property type="project" value="UniProtKB-UniRule"/>
</dbReference>
<dbReference type="PROSITE" id="PS50102">
    <property type="entry name" value="RRM"/>
    <property type="match status" value="1"/>
</dbReference>
<reference evidence="6 7" key="1">
    <citation type="submission" date="2016-11" db="EMBL/GenBank/DDBJ databases">
        <title>The macronuclear genome of Stentor coeruleus: a giant cell with tiny introns.</title>
        <authorList>
            <person name="Slabodnick M."/>
            <person name="Ruby J.G."/>
            <person name="Reiff S.B."/>
            <person name="Swart E.C."/>
            <person name="Gosai S."/>
            <person name="Prabakaran S."/>
            <person name="Witkowska E."/>
            <person name="Larue G.E."/>
            <person name="Fisher S."/>
            <person name="Freeman R.M."/>
            <person name="Gunawardena J."/>
            <person name="Chu W."/>
            <person name="Stover N.A."/>
            <person name="Gregory B.D."/>
            <person name="Nowacki M."/>
            <person name="Derisi J."/>
            <person name="Roy S.W."/>
            <person name="Marshall W.F."/>
            <person name="Sood P."/>
        </authorList>
    </citation>
    <scope>NUCLEOTIDE SEQUENCE [LARGE SCALE GENOMIC DNA]</scope>
    <source>
        <strain evidence="6">WM001</strain>
    </source>
</reference>
<name>A0A1R2B1S5_9CILI</name>
<evidence type="ECO:0000256" key="4">
    <source>
        <dbReference type="PROSITE-ProRule" id="PRU00176"/>
    </source>
</evidence>
<comment type="subcellular location">
    <subcellularLocation>
        <location evidence="1">Nucleus</location>
        <location evidence="1">Nucleolus</location>
    </subcellularLocation>
</comment>
<accession>A0A1R2B1S5</accession>
<evidence type="ECO:0000256" key="1">
    <source>
        <dbReference type="ARBA" id="ARBA00004604"/>
    </source>
</evidence>
<evidence type="ECO:0000313" key="7">
    <source>
        <dbReference type="Proteomes" id="UP000187209"/>
    </source>
</evidence>